<organism evidence="1 2">
    <name type="scientific">Stegodyphus mimosarum</name>
    <name type="common">African social velvet spider</name>
    <dbReference type="NCBI Taxonomy" id="407821"/>
    <lineage>
        <taxon>Eukaryota</taxon>
        <taxon>Metazoa</taxon>
        <taxon>Ecdysozoa</taxon>
        <taxon>Arthropoda</taxon>
        <taxon>Chelicerata</taxon>
        <taxon>Arachnida</taxon>
        <taxon>Araneae</taxon>
        <taxon>Araneomorphae</taxon>
        <taxon>Entelegynae</taxon>
        <taxon>Eresoidea</taxon>
        <taxon>Eresidae</taxon>
        <taxon>Stegodyphus</taxon>
    </lineage>
</organism>
<dbReference type="AlphaFoldDB" id="A0A087ULS2"/>
<evidence type="ECO:0000313" key="1">
    <source>
        <dbReference type="EMBL" id="KFM78311.1"/>
    </source>
</evidence>
<protein>
    <submittedName>
        <fullName evidence="1">Uncharacterized protein</fullName>
    </submittedName>
</protein>
<dbReference type="Proteomes" id="UP000054359">
    <property type="component" value="Unassembled WGS sequence"/>
</dbReference>
<keyword evidence="2" id="KW-1185">Reference proteome</keyword>
<feature type="non-terminal residue" evidence="1">
    <location>
        <position position="35"/>
    </location>
</feature>
<sequence length="35" mass="4170">MQYYKKEIIGTFRCVLKVYSFSAVRYVTEDKKTSS</sequence>
<gene>
    <name evidence="1" type="ORF">X975_12555</name>
</gene>
<name>A0A087ULS2_STEMI</name>
<evidence type="ECO:0000313" key="2">
    <source>
        <dbReference type="Proteomes" id="UP000054359"/>
    </source>
</evidence>
<proteinExistence type="predicted"/>
<reference evidence="1 2" key="1">
    <citation type="submission" date="2013-11" db="EMBL/GenBank/DDBJ databases">
        <title>Genome sequencing of Stegodyphus mimosarum.</title>
        <authorList>
            <person name="Bechsgaard J."/>
        </authorList>
    </citation>
    <scope>NUCLEOTIDE SEQUENCE [LARGE SCALE GENOMIC DNA]</scope>
</reference>
<dbReference type="EMBL" id="KK120444">
    <property type="protein sequence ID" value="KFM78311.1"/>
    <property type="molecule type" value="Genomic_DNA"/>
</dbReference>
<accession>A0A087ULS2</accession>